<feature type="domain" description="Flagellar hook-associated protein FlgK helical" evidence="8">
    <location>
        <begin position="94"/>
        <end position="331"/>
    </location>
</feature>
<evidence type="ECO:0000313" key="10">
    <source>
        <dbReference type="Proteomes" id="UP001521137"/>
    </source>
</evidence>
<keyword evidence="6" id="KW-0975">Bacterial flagellum</keyword>
<keyword evidence="9" id="KW-0282">Flagellum</keyword>
<comment type="caution">
    <text evidence="9">The sequence shown here is derived from an EMBL/GenBank/DDBJ whole genome shotgun (WGS) entry which is preliminary data.</text>
</comment>
<dbReference type="InterPro" id="IPR002371">
    <property type="entry name" value="FlgK"/>
</dbReference>
<evidence type="ECO:0000259" key="8">
    <source>
        <dbReference type="Pfam" id="PF22638"/>
    </source>
</evidence>
<protein>
    <recommendedName>
        <fullName evidence="4">Flagellar hook-associated protein 1</fullName>
    </recommendedName>
</protein>
<evidence type="ECO:0000256" key="5">
    <source>
        <dbReference type="ARBA" id="ARBA00022525"/>
    </source>
</evidence>
<dbReference type="SUPFAM" id="SSF64518">
    <property type="entry name" value="Phase 1 flagellin"/>
    <property type="match status" value="2"/>
</dbReference>
<dbReference type="Pfam" id="PF22638">
    <property type="entry name" value="FlgK_D1"/>
    <property type="match status" value="1"/>
</dbReference>
<organism evidence="9 10">
    <name type="scientific">Paraglaciecola algarum</name>
    <dbReference type="NCBI Taxonomy" id="3050085"/>
    <lineage>
        <taxon>Bacteria</taxon>
        <taxon>Pseudomonadati</taxon>
        <taxon>Pseudomonadota</taxon>
        <taxon>Gammaproteobacteria</taxon>
        <taxon>Alteromonadales</taxon>
        <taxon>Alteromonadaceae</taxon>
        <taxon>Paraglaciecola</taxon>
    </lineage>
</organism>
<accession>A0ABS9D5G1</accession>
<evidence type="ECO:0000259" key="7">
    <source>
        <dbReference type="Pfam" id="PF06429"/>
    </source>
</evidence>
<evidence type="ECO:0000256" key="6">
    <source>
        <dbReference type="ARBA" id="ARBA00023143"/>
    </source>
</evidence>
<evidence type="ECO:0000256" key="2">
    <source>
        <dbReference type="ARBA" id="ARBA00004613"/>
    </source>
</evidence>
<keyword evidence="5" id="KW-0964">Secreted</keyword>
<evidence type="ECO:0000256" key="3">
    <source>
        <dbReference type="ARBA" id="ARBA00009677"/>
    </source>
</evidence>
<evidence type="ECO:0000256" key="4">
    <source>
        <dbReference type="ARBA" id="ARBA00016244"/>
    </source>
</evidence>
<reference evidence="9 10" key="1">
    <citation type="submission" date="2022-01" db="EMBL/GenBank/DDBJ databases">
        <title>Paraglaciecola sp. G1-23.</title>
        <authorList>
            <person name="Jin M.S."/>
            <person name="Han D.M."/>
            <person name="Kim H.M."/>
            <person name="Jeon C.O."/>
        </authorList>
    </citation>
    <scope>NUCLEOTIDE SEQUENCE [LARGE SCALE GENOMIC DNA]</scope>
    <source>
        <strain evidence="9 10">G1-23</strain>
    </source>
</reference>
<dbReference type="PANTHER" id="PTHR30033:SF1">
    <property type="entry name" value="FLAGELLAR HOOK-ASSOCIATED PROTEIN 1"/>
    <property type="match status" value="1"/>
</dbReference>
<evidence type="ECO:0000256" key="1">
    <source>
        <dbReference type="ARBA" id="ARBA00004365"/>
    </source>
</evidence>
<dbReference type="EMBL" id="JAKGAS010000004">
    <property type="protein sequence ID" value="MCF2948149.1"/>
    <property type="molecule type" value="Genomic_DNA"/>
</dbReference>
<feature type="domain" description="Flagellar basal-body/hook protein C-terminal" evidence="7">
    <location>
        <begin position="680"/>
        <end position="717"/>
    </location>
</feature>
<comment type="subcellular location">
    <subcellularLocation>
        <location evidence="1">Bacterial flagellum</location>
    </subcellularLocation>
    <subcellularLocation>
        <location evidence="2">Secreted</location>
    </subcellularLocation>
</comment>
<dbReference type="PANTHER" id="PTHR30033">
    <property type="entry name" value="FLAGELLAR HOOK-ASSOCIATED PROTEIN 1"/>
    <property type="match status" value="1"/>
</dbReference>
<gene>
    <name evidence="9" type="ORF">L0668_08530</name>
</gene>
<dbReference type="Proteomes" id="UP001521137">
    <property type="component" value="Unassembled WGS sequence"/>
</dbReference>
<keyword evidence="9" id="KW-0966">Cell projection</keyword>
<name>A0ABS9D5G1_9ALTE</name>
<proteinExistence type="inferred from homology"/>
<comment type="similarity">
    <text evidence="3">Belongs to the flagella basal body rod proteins family.</text>
</comment>
<dbReference type="InterPro" id="IPR053927">
    <property type="entry name" value="FlgK_helical"/>
</dbReference>
<dbReference type="InterPro" id="IPR010930">
    <property type="entry name" value="Flg_bb/hook_C_dom"/>
</dbReference>
<evidence type="ECO:0000313" key="9">
    <source>
        <dbReference type="EMBL" id="MCF2948149.1"/>
    </source>
</evidence>
<sequence length="721" mass="76194">MIPTKNDLSRNASLFSIARSGVDASNQLLRTTGHNIANVNTEGYVRERTTFQSQATGGVGQGSTERIINTFAQNQLRRDTTLHSEFETYHQKTSVLDNVFASESNSISKSMSRFFGSMQTSADDPTSIAARQLVLGEAQSLMGQISTVTGFLREKEQELNIEVTTNINKVNSLITSIGELNEAIRINQSNNIFDEPGTLKNQRDNAILELSSLLSIETRVDPTDTGGLLVNLTSGESLVLQDGSLNLFEVNNDADQNYKSLRLSSSGKPTTLNLKETNLGGTIGGLFRYRDEVLETSRRELGQIALAVTESLNTQNRLGMDFDGQLGSNIFTLPDITGLEHPDNVGTVGVVTGRITQGAAGQITSADYEVTVNSITPGAPPTLDVTVAAINPDGSAVLDVNGNPISQNYPVLEAAGGTFTPVIGGLELEFSAGAAYTAGDKYILQPTKNSADRIEVTMTRPEDLALASPIHAEGDINNLGDAKVISTKVTNTFIDNTFADSRASGFNNAGGIHGPGASPTGGGGVGAPAEILFTAADTYQVLDSAGSVIATVTGTTDFNNMLAQAEASGAGPAWPAAFSALDDYPGYDLSIQGVPKAGDSFSISFNTDGLNDNRNALVLSDLQNQNIMQLNNSGSGEPVSFHEAYANTVSDIGQKSASANISLQAAEALKTQSKDWFDSVSGVSLDEEAANLVRFQQSYSAAARLLGTAQDLFNTILGVVR</sequence>
<keyword evidence="10" id="KW-1185">Reference proteome</keyword>
<keyword evidence="9" id="KW-0969">Cilium</keyword>
<dbReference type="PRINTS" id="PR01005">
    <property type="entry name" value="FLGHOOKAP1"/>
</dbReference>
<dbReference type="Pfam" id="PF06429">
    <property type="entry name" value="Flg_bbr_C"/>
    <property type="match status" value="1"/>
</dbReference>
<dbReference type="RefSeq" id="WP_235311778.1">
    <property type="nucleotide sequence ID" value="NZ_JAKGAS010000004.1"/>
</dbReference>